<comment type="cofactor">
    <cofactor evidence="11">
        <name>Mg(2+)</name>
        <dbReference type="ChEBI" id="CHEBI:18420"/>
    </cofactor>
    <cofactor evidence="11">
        <name>Mn(2+)</name>
        <dbReference type="ChEBI" id="CHEBI:29035"/>
    </cofactor>
    <text evidence="11">Magnesium. Can also use manganese.</text>
</comment>
<dbReference type="OrthoDB" id="9778595at2"/>
<evidence type="ECO:0000256" key="5">
    <source>
        <dbReference type="ARBA" id="ARBA00022723"/>
    </source>
</evidence>
<evidence type="ECO:0000256" key="8">
    <source>
        <dbReference type="ARBA" id="ARBA00031306"/>
    </source>
</evidence>
<dbReference type="RefSeq" id="WP_108852538.1">
    <property type="nucleotide sequence ID" value="NZ_OMOQ01000001.1"/>
</dbReference>
<evidence type="ECO:0000313" key="13">
    <source>
        <dbReference type="EMBL" id="SPH18175.1"/>
    </source>
</evidence>
<evidence type="ECO:0000256" key="4">
    <source>
        <dbReference type="ARBA" id="ARBA00022679"/>
    </source>
</evidence>
<feature type="binding site" evidence="11">
    <location>
        <position position="165"/>
    </location>
    <ligand>
        <name>Mg(2+)</name>
        <dbReference type="ChEBI" id="CHEBI:18420"/>
    </ligand>
</feature>
<evidence type="ECO:0000313" key="14">
    <source>
        <dbReference type="Proteomes" id="UP000244924"/>
    </source>
</evidence>
<dbReference type="InterPro" id="IPR003374">
    <property type="entry name" value="ApbE-like_sf"/>
</dbReference>
<dbReference type="GO" id="GO:0046872">
    <property type="term" value="F:metal ion binding"/>
    <property type="evidence" value="ECO:0007669"/>
    <property type="project" value="UniProtKB-UniRule"/>
</dbReference>
<feature type="binding site" evidence="11">
    <location>
        <position position="273"/>
    </location>
    <ligand>
        <name>Mg(2+)</name>
        <dbReference type="ChEBI" id="CHEBI:18420"/>
    </ligand>
</feature>
<keyword evidence="6 10" id="KW-0274">FAD</keyword>
<dbReference type="SUPFAM" id="SSF143631">
    <property type="entry name" value="ApbE-like"/>
    <property type="match status" value="1"/>
</dbReference>
<proteinExistence type="inferred from homology"/>
<dbReference type="InterPro" id="IPR024932">
    <property type="entry name" value="ApbE"/>
</dbReference>
<dbReference type="AlphaFoldDB" id="A0A2R8B6B8"/>
<evidence type="ECO:0000256" key="6">
    <source>
        <dbReference type="ARBA" id="ARBA00022827"/>
    </source>
</evidence>
<comment type="similarity">
    <text evidence="10">Belongs to the ApbE family.</text>
</comment>
<accession>A0A2R8B6B8</accession>
<dbReference type="PROSITE" id="PS51318">
    <property type="entry name" value="TAT"/>
    <property type="match status" value="1"/>
</dbReference>
<evidence type="ECO:0000256" key="7">
    <source>
        <dbReference type="ARBA" id="ARBA00022842"/>
    </source>
</evidence>
<keyword evidence="3 10" id="KW-0285">Flavoprotein</keyword>
<sequence length="302" mass="31507">MLTRRRFLAVTAASASLPLSARAEALHVWTGTALGARATIRLVHPDAAAITANAMAEIDRLEDIFSLYRPDSALSRLNRDGRLAAPHLELLECLSLAKHAHRATGGLFDPTIQPLWALYAETAVKGRLPDAAEIDAVRARVGWAGVTFDSSEIRLRPGMALTLNGIAQGYIADRVAALLSAEGLTDILIDTGELRALGGHPDGNHWPVRLASRGQIGLLGRALATSAPLGTVFDAAGKVGHILNPATGRPAAPVWRSVSLSASSAGLADSLSTAACLMSDRAAIDATVRTFRGVSVVAAVAA</sequence>
<evidence type="ECO:0000256" key="9">
    <source>
        <dbReference type="ARBA" id="ARBA00048540"/>
    </source>
</evidence>
<protein>
    <recommendedName>
        <fullName evidence="2 10">FAD:protein FMN transferase</fullName>
        <ecNumber evidence="1 10">2.7.1.180</ecNumber>
    </recommendedName>
    <alternativeName>
        <fullName evidence="8 10">Flavin transferase</fullName>
    </alternativeName>
</protein>
<keyword evidence="12" id="KW-0732">Signal</keyword>
<feature type="chain" id="PRO_5039907068" description="FAD:protein FMN transferase" evidence="12">
    <location>
        <begin position="24"/>
        <end position="302"/>
    </location>
</feature>
<dbReference type="GO" id="GO:0016740">
    <property type="term" value="F:transferase activity"/>
    <property type="evidence" value="ECO:0007669"/>
    <property type="project" value="UniProtKB-UniRule"/>
</dbReference>
<dbReference type="EC" id="2.7.1.180" evidence="1 10"/>
<organism evidence="13 14">
    <name type="scientific">Albidovulum aquaemixtae</name>
    <dbReference type="NCBI Taxonomy" id="1542388"/>
    <lineage>
        <taxon>Bacteria</taxon>
        <taxon>Pseudomonadati</taxon>
        <taxon>Pseudomonadota</taxon>
        <taxon>Alphaproteobacteria</taxon>
        <taxon>Rhodobacterales</taxon>
        <taxon>Paracoccaceae</taxon>
        <taxon>Albidovulum</taxon>
    </lineage>
</organism>
<evidence type="ECO:0000256" key="11">
    <source>
        <dbReference type="PIRSR" id="PIRSR006268-2"/>
    </source>
</evidence>
<dbReference type="PANTHER" id="PTHR30040">
    <property type="entry name" value="THIAMINE BIOSYNTHESIS LIPOPROTEIN APBE"/>
    <property type="match status" value="1"/>
</dbReference>
<evidence type="ECO:0000256" key="3">
    <source>
        <dbReference type="ARBA" id="ARBA00022630"/>
    </source>
</evidence>
<dbReference type="Pfam" id="PF02424">
    <property type="entry name" value="ApbE"/>
    <property type="match status" value="1"/>
</dbReference>
<dbReference type="InterPro" id="IPR006311">
    <property type="entry name" value="TAT_signal"/>
</dbReference>
<keyword evidence="5 10" id="KW-0479">Metal-binding</keyword>
<gene>
    <name evidence="13" type="primary">apbE</name>
    <name evidence="13" type="ORF">DEA8626_01707</name>
</gene>
<keyword evidence="14" id="KW-1185">Reference proteome</keyword>
<evidence type="ECO:0000256" key="2">
    <source>
        <dbReference type="ARBA" id="ARBA00016337"/>
    </source>
</evidence>
<name>A0A2R8B6B8_9RHOB</name>
<feature type="binding site" evidence="11">
    <location>
        <position position="269"/>
    </location>
    <ligand>
        <name>Mg(2+)</name>
        <dbReference type="ChEBI" id="CHEBI:18420"/>
    </ligand>
</feature>
<evidence type="ECO:0000256" key="10">
    <source>
        <dbReference type="PIRNR" id="PIRNR006268"/>
    </source>
</evidence>
<keyword evidence="4 10" id="KW-0808">Transferase</keyword>
<evidence type="ECO:0000256" key="1">
    <source>
        <dbReference type="ARBA" id="ARBA00011955"/>
    </source>
</evidence>
<reference evidence="13 14" key="1">
    <citation type="submission" date="2018-03" db="EMBL/GenBank/DDBJ databases">
        <authorList>
            <person name="Keele B.F."/>
        </authorList>
    </citation>
    <scope>NUCLEOTIDE SEQUENCE [LARGE SCALE GENOMIC DNA]</scope>
    <source>
        <strain evidence="13 14">CECT 8626</strain>
    </source>
</reference>
<feature type="signal peptide" evidence="12">
    <location>
        <begin position="1"/>
        <end position="23"/>
    </location>
</feature>
<evidence type="ECO:0000256" key="12">
    <source>
        <dbReference type="SAM" id="SignalP"/>
    </source>
</evidence>
<dbReference type="Proteomes" id="UP000244924">
    <property type="component" value="Unassembled WGS sequence"/>
</dbReference>
<dbReference type="PIRSF" id="PIRSF006268">
    <property type="entry name" value="ApbE"/>
    <property type="match status" value="1"/>
</dbReference>
<keyword evidence="7 10" id="KW-0460">Magnesium</keyword>
<comment type="catalytic activity">
    <reaction evidence="9 10">
        <text>L-threonyl-[protein] + FAD = FMN-L-threonyl-[protein] + AMP + H(+)</text>
        <dbReference type="Rhea" id="RHEA:36847"/>
        <dbReference type="Rhea" id="RHEA-COMP:11060"/>
        <dbReference type="Rhea" id="RHEA-COMP:11061"/>
        <dbReference type="ChEBI" id="CHEBI:15378"/>
        <dbReference type="ChEBI" id="CHEBI:30013"/>
        <dbReference type="ChEBI" id="CHEBI:57692"/>
        <dbReference type="ChEBI" id="CHEBI:74257"/>
        <dbReference type="ChEBI" id="CHEBI:456215"/>
        <dbReference type="EC" id="2.7.1.180"/>
    </reaction>
</comment>
<dbReference type="Gene3D" id="3.10.520.10">
    <property type="entry name" value="ApbE-like domains"/>
    <property type="match status" value="1"/>
</dbReference>
<dbReference type="PANTHER" id="PTHR30040:SF2">
    <property type="entry name" value="FAD:PROTEIN FMN TRANSFERASE"/>
    <property type="match status" value="1"/>
</dbReference>
<dbReference type="EMBL" id="OMOQ01000001">
    <property type="protein sequence ID" value="SPH18175.1"/>
    <property type="molecule type" value="Genomic_DNA"/>
</dbReference>